<evidence type="ECO:0000313" key="1">
    <source>
        <dbReference type="EMBL" id="OLF92699.1"/>
    </source>
</evidence>
<sequence>MGIAPCAKPSNGFFAAWPALDNPVGKEKIVHAGDACFR</sequence>
<name>A0A7Z1B330_9BACI</name>
<reference evidence="1 2" key="1">
    <citation type="journal article" date="2016" name="Front. Microbiol.">
        <title>High-Level Heat Resistance of Spores of Bacillus amyloliquefaciens and Bacillus licheniformis Results from the Presence of a spoVA Operon in a Tn1546 Transposon.</title>
        <authorList>
            <person name="Berendsen E.M."/>
            <person name="Koning R.A."/>
            <person name="Boekhorst J."/>
            <person name="de Jong A."/>
            <person name="Kuipers O.P."/>
            <person name="Wells-Bennik M.H."/>
        </authorList>
    </citation>
    <scope>NUCLEOTIDE SEQUENCE [LARGE SCALE GENOMIC DNA]</scope>
    <source>
        <strain evidence="1 2">B4121</strain>
    </source>
</reference>
<dbReference type="EMBL" id="LKPO01000016">
    <property type="protein sequence ID" value="OLF92699.1"/>
    <property type="molecule type" value="Genomic_DNA"/>
</dbReference>
<protein>
    <submittedName>
        <fullName evidence="1">Uncharacterized protein</fullName>
    </submittedName>
</protein>
<comment type="caution">
    <text evidence="1">The sequence shown here is derived from an EMBL/GenBank/DDBJ whole genome shotgun (WGS) entry which is preliminary data.</text>
</comment>
<proteinExistence type="predicted"/>
<gene>
    <name evidence="1" type="ORF">B4121_2387</name>
</gene>
<dbReference type="Proteomes" id="UP000185604">
    <property type="component" value="Unassembled WGS sequence"/>
</dbReference>
<dbReference type="AlphaFoldDB" id="A0A7Z1B330"/>
<organism evidence="1 2">
    <name type="scientific">Bacillus paralicheniformis</name>
    <dbReference type="NCBI Taxonomy" id="1648923"/>
    <lineage>
        <taxon>Bacteria</taxon>
        <taxon>Bacillati</taxon>
        <taxon>Bacillota</taxon>
        <taxon>Bacilli</taxon>
        <taxon>Bacillales</taxon>
        <taxon>Bacillaceae</taxon>
        <taxon>Bacillus</taxon>
    </lineage>
</organism>
<evidence type="ECO:0000313" key="2">
    <source>
        <dbReference type="Proteomes" id="UP000185604"/>
    </source>
</evidence>
<accession>A0A7Z1B330</accession>